<proteinExistence type="predicted"/>
<reference evidence="2" key="1">
    <citation type="journal article" date="2015" name="PeerJ">
        <title>First genomic representation of candidate bacterial phylum KSB3 points to enhanced environmental sensing as a trigger of wastewater bulking.</title>
        <authorList>
            <person name="Sekiguchi Y."/>
            <person name="Ohashi A."/>
            <person name="Parks D.H."/>
            <person name="Yamauchi T."/>
            <person name="Tyson G.W."/>
            <person name="Hugenholtz P."/>
        </authorList>
    </citation>
    <scope>NUCLEOTIDE SEQUENCE [LARGE SCALE GENOMIC DNA]</scope>
</reference>
<gene>
    <name evidence="2" type="ORF">U14_01930</name>
</gene>
<keyword evidence="1" id="KW-0732">Signal</keyword>
<evidence type="ECO:0000256" key="1">
    <source>
        <dbReference type="SAM" id="SignalP"/>
    </source>
</evidence>
<evidence type="ECO:0000313" key="3">
    <source>
        <dbReference type="Proteomes" id="UP000030700"/>
    </source>
</evidence>
<dbReference type="EMBL" id="DF820456">
    <property type="protein sequence ID" value="GAK50697.1"/>
    <property type="molecule type" value="Genomic_DNA"/>
</dbReference>
<dbReference type="Proteomes" id="UP000030700">
    <property type="component" value="Unassembled WGS sequence"/>
</dbReference>
<dbReference type="HOGENOM" id="CLU_1238182_0_0_0"/>
<dbReference type="STRING" id="1499966.U14_01930"/>
<name>A0A0S6VXW2_9BACT</name>
<dbReference type="AlphaFoldDB" id="A0A0S6VXW2"/>
<sequence length="223" mass="25129">MKMNSNKNIVAVSIALVLSLLPSIGQAQGRKDFHLYVWDFGTRNGEKNELTDNFTVEFEDALIQANCYSVLERRNYDRLMSQKDNERAIMTVEGISDYSLQNLQVLEANAVIFGEVYDDVQSGEIKITALVQAFDGQKLTTKSVKLSRGKRLDMGSREESMQELARLLCSDLRDTNVPIITIAPGSQKIGQNLVINGDFSEHWSTGWTKELVTTQPMLYWGEP</sequence>
<keyword evidence="3" id="KW-1185">Reference proteome</keyword>
<organism evidence="2">
    <name type="scientific">Candidatus Moduliflexus flocculans</name>
    <dbReference type="NCBI Taxonomy" id="1499966"/>
    <lineage>
        <taxon>Bacteria</taxon>
        <taxon>Candidatus Moduliflexota</taxon>
        <taxon>Candidatus Moduliflexia</taxon>
        <taxon>Candidatus Moduliflexales</taxon>
        <taxon>Candidatus Moduliflexaceae</taxon>
    </lineage>
</organism>
<evidence type="ECO:0000313" key="2">
    <source>
        <dbReference type="EMBL" id="GAK50697.1"/>
    </source>
</evidence>
<accession>A0A0S6VXW2</accession>
<feature type="chain" id="PRO_5006631514" description="Curli production assembly/transport component CsgG" evidence="1">
    <location>
        <begin position="28"/>
        <end position="223"/>
    </location>
</feature>
<evidence type="ECO:0008006" key="4">
    <source>
        <dbReference type="Google" id="ProtNLM"/>
    </source>
</evidence>
<feature type="signal peptide" evidence="1">
    <location>
        <begin position="1"/>
        <end position="27"/>
    </location>
</feature>
<protein>
    <recommendedName>
        <fullName evidence="4">Curli production assembly/transport component CsgG</fullName>
    </recommendedName>
</protein>